<dbReference type="CDD" id="cd00609">
    <property type="entry name" value="AAT_like"/>
    <property type="match status" value="1"/>
</dbReference>
<dbReference type="InterPro" id="IPR001917">
    <property type="entry name" value="Aminotrans_II_pyridoxalP_BS"/>
</dbReference>
<dbReference type="InterPro" id="IPR050106">
    <property type="entry name" value="HistidinolP_aminotransfase"/>
</dbReference>
<dbReference type="Pfam" id="PF00155">
    <property type="entry name" value="Aminotran_1_2"/>
    <property type="match status" value="1"/>
</dbReference>
<dbReference type="Gene3D" id="3.90.1150.10">
    <property type="entry name" value="Aspartate Aminotransferase, domain 1"/>
    <property type="match status" value="1"/>
</dbReference>
<name>W1WTV8_9ZZZZ</name>
<dbReference type="NCBIfam" id="TIGR01141">
    <property type="entry name" value="hisC"/>
    <property type="match status" value="1"/>
</dbReference>
<evidence type="ECO:0000259" key="5">
    <source>
        <dbReference type="Pfam" id="PF00155"/>
    </source>
</evidence>
<comment type="cofactor">
    <cofactor evidence="1">
        <name>pyridoxal 5'-phosphate</name>
        <dbReference type="ChEBI" id="CHEBI:597326"/>
    </cofactor>
</comment>
<sequence>MSLFIIGTKFFKISVNLRCDLCMKKQLDQLTAYTPGLSPESLKKQYGIKGELHKLASNENVYGPSPKVKTAIQSHLDELYYYPESGSPKLREAISQQLNVDASRILFGAGLDEVILMISRAVLSPGDKIITSESTFGQYYHNAIVESADVIQVPLKDGGFDLDGMLQQIDNKTSLIWLCNPNNPTGTYFSHDELFNFLKRVPSDIPVLIDEAYVEFVTADDFPDTLKLQEDFDNAFLLRTFSKAYGLAGLRVGYVIASEDAIEKWNIIRPPFNVTRISEYAAIAALEDQEYLKEVTQKNSFERDKFYQIPQSQHFLPSQANFVFVKTSRSQALYDALLNVGCITRLFPNGVRITIGLPEQNNKMIEVLKHFEY</sequence>
<dbReference type="HAMAP" id="MF_01023">
    <property type="entry name" value="HisC_aminotrans_2"/>
    <property type="match status" value="1"/>
</dbReference>
<dbReference type="InterPro" id="IPR015421">
    <property type="entry name" value="PyrdxlP-dep_Trfase_major"/>
</dbReference>
<protein>
    <submittedName>
        <fullName evidence="6">Histidinol-phosphate aminotransferase</fullName>
    </submittedName>
</protein>
<keyword evidence="3 6" id="KW-0808">Transferase</keyword>
<keyword evidence="2 6" id="KW-0032">Aminotransferase</keyword>
<dbReference type="AlphaFoldDB" id="W1WTV8"/>
<dbReference type="PANTHER" id="PTHR43643:SF3">
    <property type="entry name" value="HISTIDINOL-PHOSPHATE AMINOTRANSFERASE"/>
    <property type="match status" value="1"/>
</dbReference>
<comment type="caution">
    <text evidence="6">The sequence shown here is derived from an EMBL/GenBank/DDBJ whole genome shotgun (WGS) entry which is preliminary data.</text>
</comment>
<evidence type="ECO:0000256" key="2">
    <source>
        <dbReference type="ARBA" id="ARBA00022576"/>
    </source>
</evidence>
<dbReference type="EMBL" id="AZMM01018466">
    <property type="protein sequence ID" value="ETJ19869.1"/>
    <property type="molecule type" value="Genomic_DNA"/>
</dbReference>
<evidence type="ECO:0000256" key="4">
    <source>
        <dbReference type="ARBA" id="ARBA00022898"/>
    </source>
</evidence>
<keyword evidence="4" id="KW-0663">Pyridoxal phosphate</keyword>
<feature type="domain" description="Aminotransferase class I/classII large" evidence="5">
    <location>
        <begin position="54"/>
        <end position="363"/>
    </location>
</feature>
<dbReference type="GO" id="GO:0030170">
    <property type="term" value="F:pyridoxal phosphate binding"/>
    <property type="evidence" value="ECO:0007669"/>
    <property type="project" value="InterPro"/>
</dbReference>
<gene>
    <name evidence="6" type="ORF">Q604_UNBC18466G0006</name>
</gene>
<dbReference type="InterPro" id="IPR005861">
    <property type="entry name" value="HisP_aminotrans"/>
</dbReference>
<dbReference type="GO" id="GO:0000105">
    <property type="term" value="P:L-histidine biosynthetic process"/>
    <property type="evidence" value="ECO:0007669"/>
    <property type="project" value="InterPro"/>
</dbReference>
<dbReference type="PANTHER" id="PTHR43643">
    <property type="entry name" value="HISTIDINOL-PHOSPHATE AMINOTRANSFERASE 2"/>
    <property type="match status" value="1"/>
</dbReference>
<proteinExistence type="inferred from homology"/>
<dbReference type="PROSITE" id="PS00599">
    <property type="entry name" value="AA_TRANSFER_CLASS_2"/>
    <property type="match status" value="1"/>
</dbReference>
<accession>W1WTV8</accession>
<evidence type="ECO:0000256" key="3">
    <source>
        <dbReference type="ARBA" id="ARBA00022679"/>
    </source>
</evidence>
<dbReference type="SUPFAM" id="SSF53383">
    <property type="entry name" value="PLP-dependent transferases"/>
    <property type="match status" value="1"/>
</dbReference>
<dbReference type="Gene3D" id="3.40.640.10">
    <property type="entry name" value="Type I PLP-dependent aspartate aminotransferase-like (Major domain)"/>
    <property type="match status" value="1"/>
</dbReference>
<evidence type="ECO:0000313" key="6">
    <source>
        <dbReference type="EMBL" id="ETJ19869.1"/>
    </source>
</evidence>
<dbReference type="GO" id="GO:0004400">
    <property type="term" value="F:histidinol-phosphate transaminase activity"/>
    <property type="evidence" value="ECO:0007669"/>
    <property type="project" value="InterPro"/>
</dbReference>
<organism evidence="6">
    <name type="scientific">human gut metagenome</name>
    <dbReference type="NCBI Taxonomy" id="408170"/>
    <lineage>
        <taxon>unclassified sequences</taxon>
        <taxon>metagenomes</taxon>
        <taxon>organismal metagenomes</taxon>
    </lineage>
</organism>
<dbReference type="InterPro" id="IPR015422">
    <property type="entry name" value="PyrdxlP-dep_Trfase_small"/>
</dbReference>
<evidence type="ECO:0000256" key="1">
    <source>
        <dbReference type="ARBA" id="ARBA00001933"/>
    </source>
</evidence>
<dbReference type="InterPro" id="IPR004839">
    <property type="entry name" value="Aminotransferase_I/II_large"/>
</dbReference>
<dbReference type="InterPro" id="IPR015424">
    <property type="entry name" value="PyrdxlP-dep_Trfase"/>
</dbReference>
<reference evidence="6" key="1">
    <citation type="submission" date="2013-12" db="EMBL/GenBank/DDBJ databases">
        <title>A Varibaculum cambriense genome reconstructed from a premature infant gut community with otherwise low bacterial novelty that shifts toward anaerobic metabolism during the third week of life.</title>
        <authorList>
            <person name="Brown C.T."/>
            <person name="Sharon I."/>
            <person name="Thomas B.C."/>
            <person name="Castelle C.J."/>
            <person name="Morowitz M.J."/>
            <person name="Banfield J.F."/>
        </authorList>
    </citation>
    <scope>NUCLEOTIDE SEQUENCE</scope>
</reference>